<dbReference type="SUPFAM" id="SSF54913">
    <property type="entry name" value="GlnB-like"/>
    <property type="match status" value="1"/>
</dbReference>
<dbReference type="GO" id="GO:0005524">
    <property type="term" value="F:ATP binding"/>
    <property type="evidence" value="ECO:0007669"/>
    <property type="project" value="TreeGrafter"/>
</dbReference>
<protein>
    <submittedName>
        <fullName evidence="2">Nitrogen regulatory protein P-II</fullName>
    </submittedName>
</protein>
<reference evidence="3" key="1">
    <citation type="journal article" date="2009" name="Environ. Microbiol.">
        <title>Contribution of mobile genetic elements to Desulfovibrio vulgaris genome plasticity.</title>
        <authorList>
            <person name="Walker C.B."/>
            <person name="Stolyar S."/>
            <person name="Chivian D."/>
            <person name="Pinel N."/>
            <person name="Gabster J.A."/>
            <person name="Dehal P.S."/>
            <person name="He Z."/>
            <person name="Yang Z.K."/>
            <person name="Yen H.C."/>
            <person name="Zhou J."/>
            <person name="Wall J.D."/>
            <person name="Hazen T.C."/>
            <person name="Arkin A.P."/>
            <person name="Stahl D.A."/>
        </authorList>
    </citation>
    <scope>NUCLEOTIDE SEQUENCE [LARGE SCALE GENOMIC DNA]</scope>
    <source>
        <strain evidence="3">DP4</strain>
        <plasmid evidence="3">Plasmid pDVUL01</plasmid>
    </source>
</reference>
<dbReference type="KEGG" id="dvl:Dvul_3092"/>
<dbReference type="RefSeq" id="WP_011176591.1">
    <property type="nucleotide sequence ID" value="NC_008741.1"/>
</dbReference>
<dbReference type="PANTHER" id="PTHR30115:SF11">
    <property type="entry name" value="NITROGEN REGULATORY PROTEIN P-II HOMOLOG"/>
    <property type="match status" value="1"/>
</dbReference>
<evidence type="ECO:0000256" key="1">
    <source>
        <dbReference type="RuleBase" id="RU003936"/>
    </source>
</evidence>
<dbReference type="HOGENOM" id="CLU_082268_0_1_7"/>
<geneLocation type="plasmid" evidence="2 3">
    <name>pDVUL01</name>
</geneLocation>
<dbReference type="PROSITE" id="PS51343">
    <property type="entry name" value="PII_GLNB_DOM"/>
    <property type="match status" value="1"/>
</dbReference>
<accession>A0A0H3ACG4</accession>
<dbReference type="Pfam" id="PF00543">
    <property type="entry name" value="P-II"/>
    <property type="match status" value="1"/>
</dbReference>
<dbReference type="AlphaFoldDB" id="A0A0H3ACG4"/>
<dbReference type="GO" id="GO:0005829">
    <property type="term" value="C:cytosol"/>
    <property type="evidence" value="ECO:0007669"/>
    <property type="project" value="TreeGrafter"/>
</dbReference>
<gene>
    <name evidence="2" type="ordered locus">Dvul_3092</name>
</gene>
<name>A0A0H3ACG4_NITV4</name>
<dbReference type="PANTHER" id="PTHR30115">
    <property type="entry name" value="NITROGEN REGULATORY PROTEIN P-II"/>
    <property type="match status" value="1"/>
</dbReference>
<comment type="similarity">
    <text evidence="1">Belongs to the P(II) protein family.</text>
</comment>
<dbReference type="InterPro" id="IPR011322">
    <property type="entry name" value="N-reg_PII-like_a/b"/>
</dbReference>
<evidence type="ECO:0000313" key="3">
    <source>
        <dbReference type="Proteomes" id="UP000009173"/>
    </source>
</evidence>
<keyword evidence="2" id="KW-0614">Plasmid</keyword>
<dbReference type="InterPro" id="IPR017918">
    <property type="entry name" value="N-reg_PII_CS"/>
</dbReference>
<dbReference type="Proteomes" id="UP000009173">
    <property type="component" value="Plasmid pDVUL01"/>
</dbReference>
<dbReference type="EMBL" id="CP000528">
    <property type="protein sequence ID" value="ABM30103.1"/>
    <property type="molecule type" value="Genomic_DNA"/>
</dbReference>
<dbReference type="SMART" id="SM00938">
    <property type="entry name" value="P-II"/>
    <property type="match status" value="1"/>
</dbReference>
<dbReference type="Gene3D" id="3.30.70.120">
    <property type="match status" value="1"/>
</dbReference>
<sequence>MKEVIAIIRPNRINATKKAMVEAGLPAFTGARCMGRGRKPVEFELLKHLEGSGEDTADVLPALAQGGRLIQKRMLTIVVPDERVSAVVDVLMKANRTGQPGDGKIFVRPVIDVARIRTGETGATAIDEMKG</sequence>
<evidence type="ECO:0000313" key="2">
    <source>
        <dbReference type="EMBL" id="ABM30103.1"/>
    </source>
</evidence>
<dbReference type="PRINTS" id="PR00340">
    <property type="entry name" value="PIIGLNB"/>
</dbReference>
<dbReference type="GO" id="GO:0006808">
    <property type="term" value="P:regulation of nitrogen utilization"/>
    <property type="evidence" value="ECO:0007669"/>
    <property type="project" value="InterPro"/>
</dbReference>
<proteinExistence type="inferred from homology"/>
<organism evidence="2 3">
    <name type="scientific">Nitratidesulfovibrio vulgaris (strain DP4)</name>
    <name type="common">Desulfovibrio vulgaris</name>
    <dbReference type="NCBI Taxonomy" id="391774"/>
    <lineage>
        <taxon>Bacteria</taxon>
        <taxon>Pseudomonadati</taxon>
        <taxon>Thermodesulfobacteriota</taxon>
        <taxon>Desulfovibrionia</taxon>
        <taxon>Desulfovibrionales</taxon>
        <taxon>Desulfovibrionaceae</taxon>
        <taxon>Nitratidesulfovibrio</taxon>
    </lineage>
</organism>
<dbReference type="GO" id="GO:0030234">
    <property type="term" value="F:enzyme regulator activity"/>
    <property type="evidence" value="ECO:0007669"/>
    <property type="project" value="InterPro"/>
</dbReference>
<dbReference type="InterPro" id="IPR015867">
    <property type="entry name" value="N-reg_PII/ATP_PRibTrfase_C"/>
</dbReference>
<dbReference type="PROSITE" id="PS00638">
    <property type="entry name" value="PII_GLNB_CTER"/>
    <property type="match status" value="1"/>
</dbReference>
<dbReference type="InterPro" id="IPR002187">
    <property type="entry name" value="N-reg_PII"/>
</dbReference>
<dbReference type="SMR" id="A0A0H3ACG4"/>